<organism evidence="11">
    <name type="scientific">Ignavibacterium album</name>
    <dbReference type="NCBI Taxonomy" id="591197"/>
    <lineage>
        <taxon>Bacteria</taxon>
        <taxon>Pseudomonadati</taxon>
        <taxon>Ignavibacteriota</taxon>
        <taxon>Ignavibacteria</taxon>
        <taxon>Ignavibacteriales</taxon>
        <taxon>Ignavibacteriaceae</taxon>
        <taxon>Ignavibacterium</taxon>
    </lineage>
</organism>
<evidence type="ECO:0000256" key="7">
    <source>
        <dbReference type="ARBA" id="ARBA00022833"/>
    </source>
</evidence>
<evidence type="ECO:0000256" key="1">
    <source>
        <dbReference type="ARBA" id="ARBA00001947"/>
    </source>
</evidence>
<sequence>MKIAKEFRWEMGHRLPEHFGLCKNIHGHSYKMIVEFEGELNKDQMVIDYYDVEKIINPIIQKLDHAFMVNDNDKTVLEFLEKMNSKKVVVDFDATAENICKYLLNEISKSTLPGNVRSLKVRVYETPFDYAEDVLNLK</sequence>
<evidence type="ECO:0000256" key="5">
    <source>
        <dbReference type="ARBA" id="ARBA00018141"/>
    </source>
</evidence>
<gene>
    <name evidence="11" type="ORF">ENS31_00710</name>
</gene>
<keyword evidence="6" id="KW-0479">Metal-binding</keyword>
<dbReference type="InterPro" id="IPR038418">
    <property type="entry name" value="6-PTP_synth/QueD_sf"/>
</dbReference>
<evidence type="ECO:0000256" key="2">
    <source>
        <dbReference type="ARBA" id="ARBA00005061"/>
    </source>
</evidence>
<proteinExistence type="inferred from homology"/>
<dbReference type="Gene3D" id="3.30.479.10">
    <property type="entry name" value="6-pyruvoyl tetrahydropterin synthase/QueD"/>
    <property type="match status" value="1"/>
</dbReference>
<accession>A0A7V2ZHK4</accession>
<keyword evidence="7" id="KW-0862">Zinc</keyword>
<dbReference type="EMBL" id="DSUJ01000002">
    <property type="protein sequence ID" value="HFI90030.1"/>
    <property type="molecule type" value="Genomic_DNA"/>
</dbReference>
<comment type="pathway">
    <text evidence="2">Purine metabolism; 7-cyano-7-deazaguanine biosynthesis.</text>
</comment>
<dbReference type="PANTHER" id="PTHR12589">
    <property type="entry name" value="PYRUVOYL TETRAHYDROBIOPTERIN SYNTHASE"/>
    <property type="match status" value="1"/>
</dbReference>
<evidence type="ECO:0000256" key="6">
    <source>
        <dbReference type="ARBA" id="ARBA00022723"/>
    </source>
</evidence>
<evidence type="ECO:0000256" key="9">
    <source>
        <dbReference type="ARBA" id="ARBA00031449"/>
    </source>
</evidence>
<comment type="caution">
    <text evidence="11">The sequence shown here is derived from an EMBL/GenBank/DDBJ whole genome shotgun (WGS) entry which is preliminary data.</text>
</comment>
<dbReference type="Pfam" id="PF01242">
    <property type="entry name" value="PTPS"/>
    <property type="match status" value="1"/>
</dbReference>
<dbReference type="EC" id="4.1.2.50" evidence="4"/>
<reference evidence="11" key="1">
    <citation type="journal article" date="2020" name="mSystems">
        <title>Genome- and Community-Level Interaction Insights into Carbon Utilization and Element Cycling Functions of Hydrothermarchaeota in Hydrothermal Sediment.</title>
        <authorList>
            <person name="Zhou Z."/>
            <person name="Liu Y."/>
            <person name="Xu W."/>
            <person name="Pan J."/>
            <person name="Luo Z.H."/>
            <person name="Li M."/>
        </authorList>
    </citation>
    <scope>NUCLEOTIDE SEQUENCE [LARGE SCALE GENOMIC DNA]</scope>
    <source>
        <strain evidence="11">SpSt-479</strain>
    </source>
</reference>
<dbReference type="SUPFAM" id="SSF55620">
    <property type="entry name" value="Tetrahydrobiopterin biosynthesis enzymes-like"/>
    <property type="match status" value="1"/>
</dbReference>
<comment type="similarity">
    <text evidence="3">Belongs to the PTPS family. QueD subfamily.</text>
</comment>
<name>A0A7V2ZHK4_9BACT</name>
<dbReference type="InterPro" id="IPR007115">
    <property type="entry name" value="6-PTP_synth/QueD"/>
</dbReference>
<evidence type="ECO:0000313" key="11">
    <source>
        <dbReference type="EMBL" id="HFI90030.1"/>
    </source>
</evidence>
<dbReference type="UniPathway" id="UPA00391"/>
<dbReference type="AlphaFoldDB" id="A0A7V2ZHK4"/>
<comment type="cofactor">
    <cofactor evidence="1">
        <name>Zn(2+)</name>
        <dbReference type="ChEBI" id="CHEBI:29105"/>
    </cofactor>
</comment>
<evidence type="ECO:0000256" key="8">
    <source>
        <dbReference type="ARBA" id="ARBA00023239"/>
    </source>
</evidence>
<keyword evidence="8" id="KW-0456">Lyase</keyword>
<dbReference type="GO" id="GO:0046872">
    <property type="term" value="F:metal ion binding"/>
    <property type="evidence" value="ECO:0007669"/>
    <property type="project" value="UniProtKB-KW"/>
</dbReference>
<dbReference type="PANTHER" id="PTHR12589:SF7">
    <property type="entry name" value="6-PYRUVOYL TETRAHYDROBIOPTERIN SYNTHASE"/>
    <property type="match status" value="1"/>
</dbReference>
<evidence type="ECO:0000256" key="3">
    <source>
        <dbReference type="ARBA" id="ARBA00008900"/>
    </source>
</evidence>
<evidence type="ECO:0000256" key="4">
    <source>
        <dbReference type="ARBA" id="ARBA00012982"/>
    </source>
</evidence>
<protein>
    <recommendedName>
        <fullName evidence="5">6-carboxy-5,6,7,8-tetrahydropterin synthase</fullName>
        <ecNumber evidence="4">4.1.2.50</ecNumber>
    </recommendedName>
    <alternativeName>
        <fullName evidence="9">Queuosine biosynthesis protein QueD</fullName>
    </alternativeName>
</protein>
<comment type="catalytic activity">
    <reaction evidence="10">
        <text>7,8-dihydroneopterin 3'-triphosphate + H2O = 6-carboxy-5,6,7,8-tetrahydropterin + triphosphate + acetaldehyde + 2 H(+)</text>
        <dbReference type="Rhea" id="RHEA:27966"/>
        <dbReference type="ChEBI" id="CHEBI:15343"/>
        <dbReference type="ChEBI" id="CHEBI:15377"/>
        <dbReference type="ChEBI" id="CHEBI:15378"/>
        <dbReference type="ChEBI" id="CHEBI:18036"/>
        <dbReference type="ChEBI" id="CHEBI:58462"/>
        <dbReference type="ChEBI" id="CHEBI:61032"/>
        <dbReference type="EC" id="4.1.2.50"/>
    </reaction>
</comment>
<evidence type="ECO:0000256" key="10">
    <source>
        <dbReference type="ARBA" id="ARBA00048807"/>
    </source>
</evidence>
<dbReference type="GO" id="GO:0070497">
    <property type="term" value="F:6-carboxytetrahydropterin synthase activity"/>
    <property type="evidence" value="ECO:0007669"/>
    <property type="project" value="UniProtKB-EC"/>
</dbReference>